<keyword evidence="3 5" id="KW-1133">Transmembrane helix</keyword>
<gene>
    <name evidence="7" type="primary">ccsA</name>
    <name evidence="7" type="ORF">P9B03_07725</name>
</gene>
<proteinExistence type="predicted"/>
<dbReference type="GO" id="GO:0017004">
    <property type="term" value="P:cytochrome complex assembly"/>
    <property type="evidence" value="ECO:0007669"/>
    <property type="project" value="InterPro"/>
</dbReference>
<dbReference type="InterPro" id="IPR045062">
    <property type="entry name" value="Cyt_c_biogenesis_CcsA/CcmC"/>
</dbReference>
<comment type="subcellular location">
    <subcellularLocation>
        <location evidence="1">Membrane</location>
        <topology evidence="1">Multi-pass membrane protein</topology>
    </subcellularLocation>
</comment>
<evidence type="ECO:0000256" key="3">
    <source>
        <dbReference type="ARBA" id="ARBA00022989"/>
    </source>
</evidence>
<feature type="transmembrane region" description="Helical" evidence="5">
    <location>
        <begin position="38"/>
        <end position="58"/>
    </location>
</feature>
<accession>A0AAW9NLY0</accession>
<evidence type="ECO:0000259" key="6">
    <source>
        <dbReference type="Pfam" id="PF01578"/>
    </source>
</evidence>
<evidence type="ECO:0000256" key="5">
    <source>
        <dbReference type="SAM" id="Phobius"/>
    </source>
</evidence>
<keyword evidence="2 5" id="KW-0812">Transmembrane</keyword>
<name>A0AAW9NLY0_9BACL</name>
<evidence type="ECO:0000256" key="4">
    <source>
        <dbReference type="ARBA" id="ARBA00023136"/>
    </source>
</evidence>
<dbReference type="RefSeq" id="WP_326122889.1">
    <property type="nucleotide sequence ID" value="NZ_JARSFG010000010.1"/>
</dbReference>
<evidence type="ECO:0000256" key="2">
    <source>
        <dbReference type="ARBA" id="ARBA00022692"/>
    </source>
</evidence>
<protein>
    <submittedName>
        <fullName evidence="7">Cytochrome c biogenesis protein CcsA</fullName>
    </submittedName>
</protein>
<dbReference type="EMBL" id="JARSFG010000010">
    <property type="protein sequence ID" value="MEC1178365.1"/>
    <property type="molecule type" value="Genomic_DNA"/>
</dbReference>
<dbReference type="GO" id="GO:0005886">
    <property type="term" value="C:plasma membrane"/>
    <property type="evidence" value="ECO:0007669"/>
    <property type="project" value="TreeGrafter"/>
</dbReference>
<dbReference type="AlphaFoldDB" id="A0AAW9NLY0"/>
<evidence type="ECO:0000256" key="1">
    <source>
        <dbReference type="ARBA" id="ARBA00004141"/>
    </source>
</evidence>
<dbReference type="PANTHER" id="PTHR30071:SF15">
    <property type="entry name" value="PROTEIN HEMX"/>
    <property type="match status" value="1"/>
</dbReference>
<reference evidence="7 8" key="1">
    <citation type="submission" date="2023-03" db="EMBL/GenBank/DDBJ databases">
        <title>Bacillus Genome Sequencing.</title>
        <authorList>
            <person name="Dunlap C."/>
        </authorList>
    </citation>
    <scope>NUCLEOTIDE SEQUENCE [LARGE SCALE GENOMIC DNA]</scope>
    <source>
        <strain evidence="7 8">B-59205</strain>
    </source>
</reference>
<dbReference type="PANTHER" id="PTHR30071">
    <property type="entry name" value="HEME EXPORTER PROTEIN C"/>
    <property type="match status" value="1"/>
</dbReference>
<dbReference type="InterPro" id="IPR002541">
    <property type="entry name" value="Cyt_c_assembly"/>
</dbReference>
<dbReference type="Pfam" id="PF01578">
    <property type="entry name" value="Cytochrom_C_asm"/>
    <property type="match status" value="1"/>
</dbReference>
<keyword evidence="4 5" id="KW-0472">Membrane</keyword>
<keyword evidence="8" id="KW-1185">Reference proteome</keyword>
<feature type="transmembrane region" description="Helical" evidence="5">
    <location>
        <begin position="73"/>
        <end position="91"/>
    </location>
</feature>
<feature type="transmembrane region" description="Helical" evidence="5">
    <location>
        <begin position="248"/>
        <end position="265"/>
    </location>
</feature>
<feature type="transmembrane region" description="Helical" evidence="5">
    <location>
        <begin position="183"/>
        <end position="208"/>
    </location>
</feature>
<sequence length="275" mass="32421">MSEMIMTRIYEAIVVLYAIGLVFYFIDYFYRRIQARRIAFWFVSIVWILQTVYFIWFIFEMKRFPVLSLFEGVYFYAWLLTSLSIILHCIVRVDMPVFFMNMLGFVFVTIHLLAPNDVVEPVRNSLISEVLIIHISFAIASYAAFTLSFVFSVLYLVLYRILKQKKFSPLWSRLPNLQQTTSWMSYSMLVGIPLLFVSLVLGLEWAFLSMDEFPIMDAKIIGSFCIAIIYIVILLLHRSKKMVSTTYAWAQIFVFLLIVINFFLGSKLSTFHLWY</sequence>
<feature type="transmembrane region" description="Helical" evidence="5">
    <location>
        <begin position="220"/>
        <end position="236"/>
    </location>
</feature>
<feature type="transmembrane region" description="Helical" evidence="5">
    <location>
        <begin position="98"/>
        <end position="114"/>
    </location>
</feature>
<feature type="transmembrane region" description="Helical" evidence="5">
    <location>
        <begin position="6"/>
        <end position="26"/>
    </location>
</feature>
<evidence type="ECO:0000313" key="8">
    <source>
        <dbReference type="Proteomes" id="UP001344888"/>
    </source>
</evidence>
<comment type="caution">
    <text evidence="7">The sequence shown here is derived from an EMBL/GenBank/DDBJ whole genome shotgun (WGS) entry which is preliminary data.</text>
</comment>
<dbReference type="GO" id="GO:0020037">
    <property type="term" value="F:heme binding"/>
    <property type="evidence" value="ECO:0007669"/>
    <property type="project" value="InterPro"/>
</dbReference>
<feature type="transmembrane region" description="Helical" evidence="5">
    <location>
        <begin position="134"/>
        <end position="162"/>
    </location>
</feature>
<evidence type="ECO:0000313" key="7">
    <source>
        <dbReference type="EMBL" id="MEC1178365.1"/>
    </source>
</evidence>
<feature type="domain" description="Cytochrome c assembly protein" evidence="6">
    <location>
        <begin position="68"/>
        <end position="264"/>
    </location>
</feature>
<dbReference type="Proteomes" id="UP001344888">
    <property type="component" value="Unassembled WGS sequence"/>
</dbReference>
<organism evidence="7 8">
    <name type="scientific">Metasolibacillus meyeri</name>
    <dbReference type="NCBI Taxonomy" id="1071052"/>
    <lineage>
        <taxon>Bacteria</taxon>
        <taxon>Bacillati</taxon>
        <taxon>Bacillota</taxon>
        <taxon>Bacilli</taxon>
        <taxon>Bacillales</taxon>
        <taxon>Caryophanaceae</taxon>
        <taxon>Metasolibacillus</taxon>
    </lineage>
</organism>